<comment type="catalytic activity">
    <reaction evidence="5">
        <text>[molybdopterin-synthase sulfur-carrier protein]-C-terminal Gly-Gly + ATP + H(+) = [molybdopterin-synthase sulfur-carrier protein]-C-terminal Gly-Gly-AMP + diphosphate</text>
        <dbReference type="Rhea" id="RHEA:43616"/>
        <dbReference type="Rhea" id="RHEA-COMP:12159"/>
        <dbReference type="Rhea" id="RHEA-COMP:12202"/>
        <dbReference type="ChEBI" id="CHEBI:15378"/>
        <dbReference type="ChEBI" id="CHEBI:30616"/>
        <dbReference type="ChEBI" id="CHEBI:33019"/>
        <dbReference type="ChEBI" id="CHEBI:90618"/>
        <dbReference type="ChEBI" id="CHEBI:90778"/>
        <dbReference type="EC" id="2.7.7.80"/>
    </reaction>
</comment>
<accession>A0A1G8ZD17</accession>
<dbReference type="InterPro" id="IPR000594">
    <property type="entry name" value="ThiF_NAD_FAD-bd"/>
</dbReference>
<evidence type="ECO:0000256" key="5">
    <source>
        <dbReference type="ARBA" id="ARBA00052218"/>
    </source>
</evidence>
<dbReference type="NCBIfam" id="NF004281">
    <property type="entry name" value="PRK05690.1"/>
    <property type="match status" value="1"/>
</dbReference>
<dbReference type="GO" id="GO:0005829">
    <property type="term" value="C:cytosol"/>
    <property type="evidence" value="ECO:0007669"/>
    <property type="project" value="TreeGrafter"/>
</dbReference>
<feature type="domain" description="THIF-type NAD/FAD binding fold" evidence="13">
    <location>
        <begin position="13"/>
        <end position="248"/>
    </location>
</feature>
<reference evidence="15" key="1">
    <citation type="submission" date="2016-10" db="EMBL/GenBank/DDBJ databases">
        <authorList>
            <person name="Varghese N."/>
            <person name="Submissions S."/>
        </authorList>
    </citation>
    <scope>NUCLEOTIDE SEQUENCE [LARGE SCALE GENOMIC DNA]</scope>
    <source>
        <strain evidence="15">CGMCC 1.10789</strain>
    </source>
</reference>
<sequence>MAATLSSEELRRYARHIILREIGGTGQNRLKAARVAVVGAGGLGAPSLLYLAAAGVGRITVIDDDVVEETNLQRQVIHREASIGRPKVESAAEAMRALNSFIEVAPLAQRLTEENADALLAGHDLVLDGCDSFATRYTVNAACVRAGVPLIGAALSQWEGQISLFDPARGAPCYRCVFPEAPAPGLAPSCAEAGVLGPLPGVIGAMMAVEAVKAITGAGETLAGRLMIYDALYAEVRSITIHRRPDCPDCGGI</sequence>
<comment type="subunit">
    <text evidence="7">Homodimer. Forms a stable heterotetrameric complex of 2 MoeB and 2 MoaD during adenylation of MoaD.</text>
</comment>
<dbReference type="EMBL" id="FNFV01000001">
    <property type="protein sequence ID" value="SDK13012.1"/>
    <property type="molecule type" value="Genomic_DNA"/>
</dbReference>
<evidence type="ECO:0000256" key="10">
    <source>
        <dbReference type="ARBA" id="ARBA00075110"/>
    </source>
</evidence>
<evidence type="ECO:0000256" key="3">
    <source>
        <dbReference type="ARBA" id="ARBA00022741"/>
    </source>
</evidence>
<dbReference type="GO" id="GO:0008641">
    <property type="term" value="F:ubiquitin-like modifier activating enzyme activity"/>
    <property type="evidence" value="ECO:0007669"/>
    <property type="project" value="InterPro"/>
</dbReference>
<dbReference type="GO" id="GO:0005524">
    <property type="term" value="F:ATP binding"/>
    <property type="evidence" value="ECO:0007669"/>
    <property type="project" value="UniProtKB-KW"/>
</dbReference>
<comment type="function">
    <text evidence="6">Catalyzes the adenylation by ATP of the carboxyl group of the C-terminal glycine of sulfur carrier protein MoaD.</text>
</comment>
<dbReference type="FunFam" id="3.40.50.720:FF:000033">
    <property type="entry name" value="Adenylyltransferase and sulfurtransferase MOCS3"/>
    <property type="match status" value="1"/>
</dbReference>
<keyword evidence="2 14" id="KW-0808">Transferase</keyword>
<evidence type="ECO:0000256" key="9">
    <source>
        <dbReference type="ARBA" id="ARBA00073635"/>
    </source>
</evidence>
<dbReference type="Gene3D" id="3.40.50.720">
    <property type="entry name" value="NAD(P)-binding Rossmann-like Domain"/>
    <property type="match status" value="1"/>
</dbReference>
<evidence type="ECO:0000256" key="8">
    <source>
        <dbReference type="ARBA" id="ARBA00066884"/>
    </source>
</evidence>
<evidence type="ECO:0000256" key="4">
    <source>
        <dbReference type="ARBA" id="ARBA00022840"/>
    </source>
</evidence>
<dbReference type="OrthoDB" id="9804286at2"/>
<organism evidence="14 15">
    <name type="scientific">Meinhardsimonia xiamenensis</name>
    <dbReference type="NCBI Taxonomy" id="990712"/>
    <lineage>
        <taxon>Bacteria</taxon>
        <taxon>Pseudomonadati</taxon>
        <taxon>Pseudomonadota</taxon>
        <taxon>Alphaproteobacteria</taxon>
        <taxon>Rhodobacterales</taxon>
        <taxon>Paracoccaceae</taxon>
        <taxon>Meinhardsimonia</taxon>
    </lineage>
</organism>
<dbReference type="InterPro" id="IPR035985">
    <property type="entry name" value="Ubiquitin-activating_enz"/>
</dbReference>
<evidence type="ECO:0000256" key="11">
    <source>
        <dbReference type="ARBA" id="ARBA00075328"/>
    </source>
</evidence>
<name>A0A1G8ZD17_9RHOB</name>
<keyword evidence="4" id="KW-0067">ATP-binding</keyword>
<dbReference type="InterPro" id="IPR045886">
    <property type="entry name" value="ThiF/MoeB/HesA"/>
</dbReference>
<gene>
    <name evidence="14" type="ORF">SAMN05216257_101682</name>
</gene>
<dbReference type="GO" id="GO:0008146">
    <property type="term" value="F:sulfotransferase activity"/>
    <property type="evidence" value="ECO:0007669"/>
    <property type="project" value="TreeGrafter"/>
</dbReference>
<evidence type="ECO:0000256" key="2">
    <source>
        <dbReference type="ARBA" id="ARBA00022679"/>
    </source>
</evidence>
<dbReference type="SUPFAM" id="SSF69572">
    <property type="entry name" value="Activating enzymes of the ubiquitin-like proteins"/>
    <property type="match status" value="1"/>
</dbReference>
<evidence type="ECO:0000256" key="7">
    <source>
        <dbReference type="ARBA" id="ARBA00063809"/>
    </source>
</evidence>
<dbReference type="GO" id="GO:0061605">
    <property type="term" value="F:molybdopterin-synthase adenylyltransferase activity"/>
    <property type="evidence" value="ECO:0007669"/>
    <property type="project" value="UniProtKB-EC"/>
</dbReference>
<evidence type="ECO:0000256" key="12">
    <source>
        <dbReference type="ARBA" id="ARBA00078531"/>
    </source>
</evidence>
<dbReference type="PANTHER" id="PTHR10953">
    <property type="entry name" value="UBIQUITIN-ACTIVATING ENZYME E1"/>
    <property type="match status" value="1"/>
</dbReference>
<evidence type="ECO:0000256" key="1">
    <source>
        <dbReference type="ARBA" id="ARBA00009919"/>
    </source>
</evidence>
<evidence type="ECO:0000313" key="14">
    <source>
        <dbReference type="EMBL" id="SDK13012.1"/>
    </source>
</evidence>
<evidence type="ECO:0000256" key="6">
    <source>
        <dbReference type="ARBA" id="ARBA00055169"/>
    </source>
</evidence>
<dbReference type="Pfam" id="PF00899">
    <property type="entry name" value="ThiF"/>
    <property type="match status" value="1"/>
</dbReference>
<dbReference type="GO" id="GO:0004792">
    <property type="term" value="F:thiosulfate-cyanide sulfurtransferase activity"/>
    <property type="evidence" value="ECO:0007669"/>
    <property type="project" value="TreeGrafter"/>
</dbReference>
<dbReference type="PANTHER" id="PTHR10953:SF102">
    <property type="entry name" value="ADENYLYLTRANSFERASE AND SULFURTRANSFERASE MOCS3"/>
    <property type="match status" value="1"/>
</dbReference>
<dbReference type="AlphaFoldDB" id="A0A1G8ZD17"/>
<dbReference type="CDD" id="cd00757">
    <property type="entry name" value="ThiF_MoeB_HesA_family"/>
    <property type="match status" value="1"/>
</dbReference>
<dbReference type="STRING" id="990712.SAMN05216257_101682"/>
<evidence type="ECO:0000259" key="13">
    <source>
        <dbReference type="Pfam" id="PF00899"/>
    </source>
</evidence>
<comment type="similarity">
    <text evidence="1">Belongs to the HesA/MoeB/ThiF family.</text>
</comment>
<dbReference type="EC" id="2.7.7.80" evidence="8"/>
<keyword evidence="14" id="KW-0548">Nucleotidyltransferase</keyword>
<evidence type="ECO:0000313" key="15">
    <source>
        <dbReference type="Proteomes" id="UP000199328"/>
    </source>
</evidence>
<dbReference type="Proteomes" id="UP000199328">
    <property type="component" value="Unassembled WGS sequence"/>
</dbReference>
<keyword evidence="15" id="KW-1185">Reference proteome</keyword>
<keyword evidence="3" id="KW-0547">Nucleotide-binding</keyword>
<proteinExistence type="inferred from homology"/>
<protein>
    <recommendedName>
        <fullName evidence="9">Molybdopterin-synthase adenylyltransferase</fullName>
        <ecNumber evidence="8">2.7.7.80</ecNumber>
    </recommendedName>
    <alternativeName>
        <fullName evidence="12">MoaD protein adenylase</fullName>
    </alternativeName>
    <alternativeName>
        <fullName evidence="10">Molybdopterin-converting factor subunit 1 adenylase</fullName>
    </alternativeName>
    <alternativeName>
        <fullName evidence="11">Sulfur carrier protein MoaD adenylyltransferase</fullName>
    </alternativeName>
</protein>